<feature type="region of interest" description="Disordered" evidence="1">
    <location>
        <begin position="205"/>
        <end position="228"/>
    </location>
</feature>
<dbReference type="GO" id="GO:0003964">
    <property type="term" value="F:RNA-directed DNA polymerase activity"/>
    <property type="evidence" value="ECO:0007669"/>
    <property type="project" value="UniProtKB-KW"/>
</dbReference>
<evidence type="ECO:0000256" key="1">
    <source>
        <dbReference type="SAM" id="MobiDB-lite"/>
    </source>
</evidence>
<dbReference type="EMBL" id="BLXT01008455">
    <property type="protein sequence ID" value="GFO48819.1"/>
    <property type="molecule type" value="Genomic_DNA"/>
</dbReference>
<accession>A0AAV4DX73</accession>
<dbReference type="Proteomes" id="UP000735302">
    <property type="component" value="Unassembled WGS sequence"/>
</dbReference>
<keyword evidence="2" id="KW-0695">RNA-directed DNA polymerase</keyword>
<comment type="caution">
    <text evidence="2">The sequence shown here is derived from an EMBL/GenBank/DDBJ whole genome shotgun (WGS) entry which is preliminary data.</text>
</comment>
<evidence type="ECO:0000313" key="3">
    <source>
        <dbReference type="Proteomes" id="UP000735302"/>
    </source>
</evidence>
<proteinExistence type="predicted"/>
<keyword evidence="2" id="KW-0548">Nucleotidyltransferase</keyword>
<keyword evidence="2" id="KW-0808">Transferase</keyword>
<protein>
    <submittedName>
        <fullName evidence="2">Non-ltr RNAse hi domain of reverse transcriptases</fullName>
    </submittedName>
</protein>
<reference evidence="2 3" key="1">
    <citation type="journal article" date="2021" name="Elife">
        <title>Chloroplast acquisition without the gene transfer in kleptoplastic sea slugs, Plakobranchus ocellatus.</title>
        <authorList>
            <person name="Maeda T."/>
            <person name="Takahashi S."/>
            <person name="Yoshida T."/>
            <person name="Shimamura S."/>
            <person name="Takaki Y."/>
            <person name="Nagai Y."/>
            <person name="Toyoda A."/>
            <person name="Suzuki Y."/>
            <person name="Arimoto A."/>
            <person name="Ishii H."/>
            <person name="Satoh N."/>
            <person name="Nishiyama T."/>
            <person name="Hasebe M."/>
            <person name="Maruyama T."/>
            <person name="Minagawa J."/>
            <person name="Obokata J."/>
            <person name="Shigenobu S."/>
        </authorList>
    </citation>
    <scope>NUCLEOTIDE SEQUENCE [LARGE SCALE GENOMIC DNA]</scope>
</reference>
<evidence type="ECO:0000313" key="2">
    <source>
        <dbReference type="EMBL" id="GFO48819.1"/>
    </source>
</evidence>
<organism evidence="2 3">
    <name type="scientific">Plakobranchus ocellatus</name>
    <dbReference type="NCBI Taxonomy" id="259542"/>
    <lineage>
        <taxon>Eukaryota</taxon>
        <taxon>Metazoa</taxon>
        <taxon>Spiralia</taxon>
        <taxon>Lophotrochozoa</taxon>
        <taxon>Mollusca</taxon>
        <taxon>Gastropoda</taxon>
        <taxon>Heterobranchia</taxon>
        <taxon>Euthyneura</taxon>
        <taxon>Panpulmonata</taxon>
        <taxon>Sacoglossa</taxon>
        <taxon>Placobranchoidea</taxon>
        <taxon>Plakobranchidae</taxon>
        <taxon>Plakobranchus</taxon>
    </lineage>
</organism>
<keyword evidence="3" id="KW-1185">Reference proteome</keyword>
<dbReference type="AlphaFoldDB" id="A0AAV4DX73"/>
<name>A0AAV4DX73_9GAST</name>
<sequence>MFHTDSRISKKTTTVYTTFSLSNPVLKKALDIRIGNDSLKRDDLPRYLGVSLDPRLCLGRHIEEVANSVRERTRILQKLAGTNWGATPQFLRTIYVSFIRPVLEYGNPVLNLASRTSLGKLDRVQNAALRLALGALRSTPIAILELATGCGPLGLRRREQTIFAQERYLLTGEGAPLRTMVENFSTRHIKKVSVLSVAHDLSKTYGEPTERAPLPAPPWAPRRHPLPL</sequence>
<gene>
    <name evidence="2" type="ORF">PoB_007532400</name>
</gene>